<evidence type="ECO:0000256" key="3">
    <source>
        <dbReference type="ARBA" id="ARBA00022694"/>
    </source>
</evidence>
<keyword evidence="3" id="KW-0819">tRNA processing</keyword>
<dbReference type="AlphaFoldDB" id="Q4UE86"/>
<evidence type="ECO:0000256" key="4">
    <source>
        <dbReference type="ARBA" id="ARBA00023235"/>
    </source>
</evidence>
<keyword evidence="4" id="KW-0413">Isomerase</keyword>
<dbReference type="GO" id="GO:0160148">
    <property type="term" value="F:tRNA pseudouridine(55) synthase activity"/>
    <property type="evidence" value="ECO:0007669"/>
    <property type="project" value="UniProtKB-EC"/>
</dbReference>
<organism evidence="7 8">
    <name type="scientific">Theileria annulata</name>
    <dbReference type="NCBI Taxonomy" id="5874"/>
    <lineage>
        <taxon>Eukaryota</taxon>
        <taxon>Sar</taxon>
        <taxon>Alveolata</taxon>
        <taxon>Apicomplexa</taxon>
        <taxon>Aconoidasida</taxon>
        <taxon>Piroplasmida</taxon>
        <taxon>Theileriidae</taxon>
        <taxon>Theileria</taxon>
    </lineage>
</organism>
<dbReference type="InterPro" id="IPR014780">
    <property type="entry name" value="tRNA_psdUridine_synth_TruB"/>
</dbReference>
<dbReference type="GO" id="GO:0006400">
    <property type="term" value="P:tRNA modification"/>
    <property type="evidence" value="ECO:0007669"/>
    <property type="project" value="TreeGrafter"/>
</dbReference>
<dbReference type="GO" id="GO:0003723">
    <property type="term" value="F:RNA binding"/>
    <property type="evidence" value="ECO:0007669"/>
    <property type="project" value="InterPro"/>
</dbReference>
<feature type="signal peptide" evidence="5">
    <location>
        <begin position="1"/>
        <end position="21"/>
    </location>
</feature>
<keyword evidence="5" id="KW-0732">Signal</keyword>
<proteinExistence type="inferred from homology"/>
<dbReference type="VEuPathDB" id="PiroplasmaDB:TA12870"/>
<dbReference type="InParanoid" id="Q4UE86"/>
<dbReference type="EC" id="5.4.99.25" evidence="2"/>
<evidence type="ECO:0000313" key="7">
    <source>
        <dbReference type="EMBL" id="CAI74603.1"/>
    </source>
</evidence>
<gene>
    <name evidence="7" type="ORF">TA12870</name>
</gene>
<dbReference type="STRING" id="5874.Q4UE86"/>
<name>Q4UE86_THEAN</name>
<dbReference type="Gene3D" id="3.30.2350.10">
    <property type="entry name" value="Pseudouridine synthase"/>
    <property type="match status" value="1"/>
</dbReference>
<dbReference type="SUPFAM" id="SSF55120">
    <property type="entry name" value="Pseudouridine synthase"/>
    <property type="match status" value="1"/>
</dbReference>
<dbReference type="GeneID" id="3861786"/>
<comment type="similarity">
    <text evidence="1">Belongs to the pseudouridine synthase TruB family.</text>
</comment>
<dbReference type="KEGG" id="tan:TA12870"/>
<dbReference type="PANTHER" id="PTHR13767">
    <property type="entry name" value="TRNA-PSEUDOURIDINE SYNTHASE"/>
    <property type="match status" value="1"/>
</dbReference>
<dbReference type="eggNOG" id="KOG2529">
    <property type="taxonomic scope" value="Eukaryota"/>
</dbReference>
<evidence type="ECO:0000256" key="2">
    <source>
        <dbReference type="ARBA" id="ARBA00012787"/>
    </source>
</evidence>
<feature type="domain" description="Pseudouridine synthase II N-terminal" evidence="6">
    <location>
        <begin position="67"/>
        <end position="165"/>
    </location>
</feature>
<dbReference type="PANTHER" id="PTHR13767:SF2">
    <property type="entry name" value="PSEUDOURIDYLATE SYNTHASE TRUB1"/>
    <property type="match status" value="1"/>
</dbReference>
<dbReference type="EMBL" id="CR940348">
    <property type="protein sequence ID" value="CAI74603.1"/>
    <property type="molecule type" value="Genomic_DNA"/>
</dbReference>
<dbReference type="InterPro" id="IPR020103">
    <property type="entry name" value="PsdUridine_synth_cat_dom_sf"/>
</dbReference>
<evidence type="ECO:0000259" key="6">
    <source>
        <dbReference type="Pfam" id="PF01509"/>
    </source>
</evidence>
<dbReference type="GO" id="GO:0005634">
    <property type="term" value="C:nucleus"/>
    <property type="evidence" value="ECO:0007669"/>
    <property type="project" value="TreeGrafter"/>
</dbReference>
<dbReference type="RefSeq" id="XP_952335.1">
    <property type="nucleotide sequence ID" value="XM_947242.1"/>
</dbReference>
<dbReference type="GO" id="GO:1990481">
    <property type="term" value="P:mRNA pseudouridine synthesis"/>
    <property type="evidence" value="ECO:0007669"/>
    <property type="project" value="TreeGrafter"/>
</dbReference>
<dbReference type="OrthoDB" id="9995526at2759"/>
<keyword evidence="8" id="KW-1185">Reference proteome</keyword>
<evidence type="ECO:0000256" key="5">
    <source>
        <dbReference type="SAM" id="SignalP"/>
    </source>
</evidence>
<dbReference type="Pfam" id="PF01509">
    <property type="entry name" value="TruB_N"/>
    <property type="match status" value="1"/>
</dbReference>
<accession>Q4UE86</accession>
<dbReference type="InterPro" id="IPR002501">
    <property type="entry name" value="PsdUridine_synth_N"/>
</dbReference>
<sequence>MQLFLKCFLYIFFHLNNFVESFTEKSYKPNGLLNVYKPYGVSSTYVCNKIKSIIEDNFPKNKRLKIRVGHGGTLDKYTEGVLAIGIGEGTKMLENYLKGDKEYICTGTFGFETDTNDILVSLTKIIVDQGKTIYTANWEYITDELLGKAIRSLKGFQVQESPTYSGFFILK</sequence>
<evidence type="ECO:0000256" key="1">
    <source>
        <dbReference type="ARBA" id="ARBA00008999"/>
    </source>
</evidence>
<protein>
    <recommendedName>
        <fullName evidence="2">tRNA pseudouridine(55) synthase</fullName>
        <ecNumber evidence="2">5.4.99.25</ecNumber>
    </recommendedName>
</protein>
<keyword evidence="7" id="KW-0456">Lyase</keyword>
<feature type="chain" id="PRO_5004245029" description="tRNA pseudouridine(55) synthase" evidence="5">
    <location>
        <begin position="22"/>
        <end position="171"/>
    </location>
</feature>
<reference evidence="7 8" key="1">
    <citation type="journal article" date="2005" name="Science">
        <title>Genome of the host-cell transforming parasite Theileria annulata compared with T. parva.</title>
        <authorList>
            <person name="Pain A."/>
            <person name="Renauld H."/>
            <person name="Berriman M."/>
            <person name="Murphy L."/>
            <person name="Yeats C.A."/>
            <person name="Weir W."/>
            <person name="Kerhornou A."/>
            <person name="Aslett M."/>
            <person name="Bishop R."/>
            <person name="Bouchier C."/>
            <person name="Cochet M."/>
            <person name="Coulson R.M.R."/>
            <person name="Cronin A."/>
            <person name="de Villiers E.P."/>
            <person name="Fraser A."/>
            <person name="Fosker N."/>
            <person name="Gardner M."/>
            <person name="Goble A."/>
            <person name="Griffiths-Jones S."/>
            <person name="Harris D.E."/>
            <person name="Katzer F."/>
            <person name="Larke N."/>
            <person name="Lord A."/>
            <person name="Maser P."/>
            <person name="McKellar S."/>
            <person name="Mooney P."/>
            <person name="Morton F."/>
            <person name="Nene V."/>
            <person name="O'Neil S."/>
            <person name="Price C."/>
            <person name="Quail M.A."/>
            <person name="Rabbinowitsch E."/>
            <person name="Rawlings N.D."/>
            <person name="Rutter S."/>
            <person name="Saunders D."/>
            <person name="Seeger K."/>
            <person name="Shah T."/>
            <person name="Squares R."/>
            <person name="Squares S."/>
            <person name="Tivey A."/>
            <person name="Walker A.R."/>
            <person name="Woodward J."/>
            <person name="Dobbelaere D.A.E."/>
            <person name="Langsley G."/>
            <person name="Rajandream M.A."/>
            <person name="McKeever D."/>
            <person name="Shiels B."/>
            <person name="Tait A."/>
            <person name="Barrell B.G."/>
            <person name="Hall N."/>
        </authorList>
    </citation>
    <scope>NUCLEOTIDE SEQUENCE [LARGE SCALE GENOMIC DNA]</scope>
    <source>
        <strain evidence="8">Ankara</strain>
    </source>
</reference>
<dbReference type="GO" id="GO:0016829">
    <property type="term" value="F:lyase activity"/>
    <property type="evidence" value="ECO:0007669"/>
    <property type="project" value="UniProtKB-KW"/>
</dbReference>
<evidence type="ECO:0000313" key="8">
    <source>
        <dbReference type="Proteomes" id="UP000001950"/>
    </source>
</evidence>
<dbReference type="Proteomes" id="UP000001950">
    <property type="component" value="Chromosome 2"/>
</dbReference>